<keyword evidence="1 2" id="KW-0533">Nickel</keyword>
<evidence type="ECO:0000256" key="1">
    <source>
        <dbReference type="ARBA" id="ARBA00022596"/>
    </source>
</evidence>
<gene>
    <name evidence="4" type="ORF">AVDCRST_MAG94-1328</name>
</gene>
<dbReference type="InterPro" id="IPR002822">
    <property type="entry name" value="Ni_insertion"/>
</dbReference>
<dbReference type="Gene3D" id="3.10.20.300">
    <property type="entry name" value="mk0293 like domain"/>
    <property type="match status" value="1"/>
</dbReference>
<dbReference type="AlphaFoldDB" id="A0A6J4KYP2"/>
<accession>A0A6J4KYP2</accession>
<dbReference type="PANTHER" id="PTHR36566:SF1">
    <property type="entry name" value="PYRIDINIUM-3,5-BISTHIOCARBOXYLIC ACID MONONUCLEOTIDE NICKEL INSERTION PROTEIN"/>
    <property type="match status" value="1"/>
</dbReference>
<reference evidence="4" key="1">
    <citation type="submission" date="2020-02" db="EMBL/GenBank/DDBJ databases">
        <authorList>
            <person name="Meier V. D."/>
        </authorList>
    </citation>
    <scope>NUCLEOTIDE SEQUENCE</scope>
    <source>
        <strain evidence="4">AVDCRST_MAG94</strain>
    </source>
</reference>
<feature type="compositionally biased region" description="Basic and acidic residues" evidence="3">
    <location>
        <begin position="76"/>
        <end position="88"/>
    </location>
</feature>
<feature type="compositionally biased region" description="Polar residues" evidence="3">
    <location>
        <begin position="95"/>
        <end position="105"/>
    </location>
</feature>
<dbReference type="PANTHER" id="PTHR36566">
    <property type="entry name" value="NICKEL INSERTION PROTEIN-RELATED"/>
    <property type="match status" value="1"/>
</dbReference>
<proteinExistence type="inferred from homology"/>
<feature type="region of interest" description="Disordered" evidence="3">
    <location>
        <begin position="320"/>
        <end position="340"/>
    </location>
</feature>
<keyword evidence="2" id="KW-0456">Lyase</keyword>
<dbReference type="Gene3D" id="3.30.70.1380">
    <property type="entry name" value="Transcriptional regulatory protein pf0864 domain like"/>
    <property type="match status" value="1"/>
</dbReference>
<dbReference type="Pfam" id="PF01969">
    <property type="entry name" value="Ni_insertion"/>
    <property type="match status" value="1"/>
</dbReference>
<evidence type="ECO:0000256" key="2">
    <source>
        <dbReference type="HAMAP-Rule" id="MF_01074"/>
    </source>
</evidence>
<dbReference type="NCBIfam" id="TIGR00299">
    <property type="entry name" value="nickel pincer cofactor biosynthesis protein LarC"/>
    <property type="match status" value="1"/>
</dbReference>
<dbReference type="GO" id="GO:0016151">
    <property type="term" value="F:nickel cation binding"/>
    <property type="evidence" value="ECO:0007669"/>
    <property type="project" value="UniProtKB-UniRule"/>
</dbReference>
<comment type="similarity">
    <text evidence="2">Belongs to the LarC family.</text>
</comment>
<feature type="region of interest" description="Disordered" evidence="3">
    <location>
        <begin position="76"/>
        <end position="139"/>
    </location>
</feature>
<protein>
    <recommendedName>
        <fullName evidence="2">Putative nickel insertion protein</fullName>
    </recommendedName>
</protein>
<evidence type="ECO:0000256" key="3">
    <source>
        <dbReference type="SAM" id="MobiDB-lite"/>
    </source>
</evidence>
<name>A0A6J4KYP2_9CYAN</name>
<dbReference type="EMBL" id="CADCTY010000457">
    <property type="protein sequence ID" value="CAA9318243.1"/>
    <property type="molecule type" value="Genomic_DNA"/>
</dbReference>
<organism evidence="4">
    <name type="scientific">uncultured Leptolyngbya sp</name>
    <dbReference type="NCBI Taxonomy" id="332963"/>
    <lineage>
        <taxon>Bacteria</taxon>
        <taxon>Bacillati</taxon>
        <taxon>Cyanobacteriota</taxon>
        <taxon>Cyanophyceae</taxon>
        <taxon>Leptolyngbyales</taxon>
        <taxon>Leptolyngbyaceae</taxon>
        <taxon>Leptolyngbya group</taxon>
        <taxon>Leptolyngbya</taxon>
        <taxon>environmental samples</taxon>
    </lineage>
</organism>
<evidence type="ECO:0000313" key="4">
    <source>
        <dbReference type="EMBL" id="CAA9318243.1"/>
    </source>
</evidence>
<dbReference type="HAMAP" id="MF_01074">
    <property type="entry name" value="LarC"/>
    <property type="match status" value="1"/>
</dbReference>
<sequence>MPKVAYLDCPTGIAGDMCLGALVDAGVPLDYLLAMLSRLGIAKEYHLWAEDVQRNGQRATKVHVDLSLNAFAHHETDDRAHAKTEHSAKPHLHSATEQSAATETNVIHAHSHNSDPIHSQHSHSHETHSHGQASTANDRPHDLVRHLPEVERLILAAALPARAEAWSLAVFRKLAEAEGAIHGVPPEQVHFHEVGATDAIVDIVGTCLGLDWLGIDRLYCSPLPTGGGTIRAAHGRLPVPAPAVLKLFELRQVPIYSNGIEREMVTPTGAAIATTLATQFGAPPAMTLLQVGLGAGSISLPLPNILRLWIGEMGSGQPSAVSGQRSAVSLEESPKPHPIPDTQYPIPHSPLPTPHSLQTIALLETQIDDLNPQAIGYIYEALFAVGAVDVFTQPIGMKKARPGVLLTVVCRQEDVSACEGVIFRETTTLGIRRSLQQRTILHREMQTVETVYGAVQVKVAWRDRTDTHPINVQPEYEDCAAIARQQQLPWREVHRLVLQTWHQQHSGASKQLG</sequence>
<dbReference type="GO" id="GO:0016829">
    <property type="term" value="F:lyase activity"/>
    <property type="evidence" value="ECO:0007669"/>
    <property type="project" value="UniProtKB-UniRule"/>
</dbReference>